<keyword evidence="4" id="KW-0808">Transferase</keyword>
<dbReference type="SUPFAM" id="SSF56091">
    <property type="entry name" value="DNA ligase/mRNA capping enzyme, catalytic domain"/>
    <property type="match status" value="1"/>
</dbReference>
<keyword evidence="13" id="KW-0239">DNA-directed DNA polymerase</keyword>
<evidence type="ECO:0000313" key="25">
    <source>
        <dbReference type="EMBL" id="GAA2187738.1"/>
    </source>
</evidence>
<evidence type="ECO:0000256" key="21">
    <source>
        <dbReference type="ARBA" id="ARBA00049981"/>
    </source>
</evidence>
<dbReference type="InterPro" id="IPR052171">
    <property type="entry name" value="NHEJ_LigD"/>
</dbReference>
<keyword evidence="12" id="KW-0067">ATP-binding</keyword>
<dbReference type="PANTHER" id="PTHR42705">
    <property type="entry name" value="BIFUNCTIONAL NON-HOMOLOGOUS END JOINING PROTEIN LIGD"/>
    <property type="match status" value="1"/>
</dbReference>
<reference evidence="25 26" key="1">
    <citation type="journal article" date="2019" name="Int. J. Syst. Evol. Microbiol.">
        <title>The Global Catalogue of Microorganisms (GCM) 10K type strain sequencing project: providing services to taxonomists for standard genome sequencing and annotation.</title>
        <authorList>
            <consortium name="The Broad Institute Genomics Platform"/>
            <consortium name="The Broad Institute Genome Sequencing Center for Infectious Disease"/>
            <person name="Wu L."/>
            <person name="Ma J."/>
        </authorList>
    </citation>
    <scope>NUCLEOTIDE SEQUENCE [LARGE SCALE GENOMIC DNA]</scope>
    <source>
        <strain evidence="25 26">JCM 14919</strain>
    </source>
</reference>
<evidence type="ECO:0000256" key="13">
    <source>
        <dbReference type="ARBA" id="ARBA00022932"/>
    </source>
</evidence>
<comment type="similarity">
    <text evidence="22">In the N-terminal section; belongs to the LigD polymerase family.</text>
</comment>
<sequence length="828" mass="91077">MAAAQHTVRIDGRSIRLSNLDKVLYPASGTTKGEVLGYVSAIAETMIPHCRDRAATRKRWPDGVGENGDAGSFFQKDIGEDAPSWVATGSIDHRDHRNAYPLVNDESTLVWLTQLAALEIHVPQWRFTSTSSSPRGEGPSTRSDPDRMVLDLDPGPGVDLRQCARVAVLARDILAGMGLDAVPVTSGSKGIHVYAPLDGTQTSEDVSAVARELARALEKDHPDEIISSMKRDLRRGKVFVDWSQNNANKTTIAPYSLRGRARPMVAAPRTWRELASPHLRHLDFREVLDRVERRGDPLADLTRSSSSVRTSERLELYRSKRDAKRTPEPVPEAVRRGERQERAARGDTGDDAGASVFVIQRHEARRLHFDFRLEHDGVLVSWALPKGVPTDPKQNHLAVPTEDHPMEYRHFEGTIPKGEYGAGTVRIWDSGTFVLEKWRDDEVIATLTGTAATGIGGTRTYVLFRTQLDPPQWMIHLKADTGSAKPRPTQRRAPVSAPLPTAVHPMLATRSSAAELDRLDADDWSFEMKWDGMRAIVTIDGGDVTITSRSGRDVTESFPELLAVADTVGADSAVIDGEIVALGTSGAPSFSKLQERMGLTGAREIARARRSAPTRYLAFDVLAINGTDSRTLPYEARRELLIDALGPEPDAAEDQADAVVVSVPPAFDGDAGAALRASEQFGLEGVIAKRRSSPYRTSTRSQDWLKVPLFETAEVVVIGWRESEADPTGFASLLIAVPEAGGLQYAGRVASGFTAAERRRARRRLEASERRDPAIDVPGDARREAHWVAPESVGEVTYRERTPEGRLRHAVWRGWRHDRDASEFVADP</sequence>
<dbReference type="Pfam" id="PF01068">
    <property type="entry name" value="DNA_ligase_A_M"/>
    <property type="match status" value="1"/>
</dbReference>
<keyword evidence="7" id="KW-0479">Metal-binding</keyword>
<keyword evidence="26" id="KW-1185">Reference proteome</keyword>
<evidence type="ECO:0000256" key="12">
    <source>
        <dbReference type="ARBA" id="ARBA00022840"/>
    </source>
</evidence>
<gene>
    <name evidence="25" type="ORF">GCM10009786_13930</name>
</gene>
<evidence type="ECO:0000256" key="16">
    <source>
        <dbReference type="ARBA" id="ARBA00023204"/>
    </source>
</evidence>
<evidence type="ECO:0000256" key="14">
    <source>
        <dbReference type="ARBA" id="ARBA00023125"/>
    </source>
</evidence>
<evidence type="ECO:0000256" key="1">
    <source>
        <dbReference type="ARBA" id="ARBA00001936"/>
    </source>
</evidence>
<dbReference type="PANTHER" id="PTHR42705:SF2">
    <property type="entry name" value="BIFUNCTIONAL NON-HOMOLOGOUS END JOINING PROTEIN LIGD"/>
    <property type="match status" value="1"/>
</dbReference>
<dbReference type="EC" id="6.5.1.1" evidence="2"/>
<evidence type="ECO:0000256" key="7">
    <source>
        <dbReference type="ARBA" id="ARBA00022723"/>
    </source>
</evidence>
<dbReference type="PROSITE" id="PS50160">
    <property type="entry name" value="DNA_LIGASE_A3"/>
    <property type="match status" value="1"/>
</dbReference>
<dbReference type="Gene3D" id="3.30.1490.70">
    <property type="match status" value="1"/>
</dbReference>
<evidence type="ECO:0000256" key="11">
    <source>
        <dbReference type="ARBA" id="ARBA00022839"/>
    </source>
</evidence>
<keyword evidence="8" id="KW-0547">Nucleotide-binding</keyword>
<dbReference type="InterPro" id="IPR014146">
    <property type="entry name" value="LigD_ligase_dom"/>
</dbReference>
<dbReference type="NCBIfam" id="NF007210">
    <property type="entry name" value="PRK09632.1"/>
    <property type="match status" value="1"/>
</dbReference>
<name>A0ABN3B4P3_9MICO</name>
<evidence type="ECO:0000256" key="2">
    <source>
        <dbReference type="ARBA" id="ARBA00012727"/>
    </source>
</evidence>
<dbReference type="InterPro" id="IPR016059">
    <property type="entry name" value="DNA_ligase_ATP-dep_CS"/>
</dbReference>
<evidence type="ECO:0000256" key="22">
    <source>
        <dbReference type="ARBA" id="ARBA00049990"/>
    </source>
</evidence>
<evidence type="ECO:0000256" key="10">
    <source>
        <dbReference type="ARBA" id="ARBA00022801"/>
    </source>
</evidence>
<dbReference type="NCBIfam" id="TIGR02778">
    <property type="entry name" value="ligD_pol"/>
    <property type="match status" value="1"/>
</dbReference>
<evidence type="ECO:0000256" key="18">
    <source>
        <dbReference type="ARBA" id="ARBA00023268"/>
    </source>
</evidence>
<accession>A0ABN3B4P3</accession>
<dbReference type="InterPro" id="IPR012310">
    <property type="entry name" value="DNA_ligase_ATP-dep_cent"/>
</dbReference>
<comment type="cofactor">
    <cofactor evidence="1">
        <name>Mn(2+)</name>
        <dbReference type="ChEBI" id="CHEBI:29035"/>
    </cofactor>
</comment>
<dbReference type="InterPro" id="IPR014145">
    <property type="entry name" value="LigD_pol_dom"/>
</dbReference>
<dbReference type="Proteomes" id="UP001501084">
    <property type="component" value="Unassembled WGS sequence"/>
</dbReference>
<evidence type="ECO:0000256" key="17">
    <source>
        <dbReference type="ARBA" id="ARBA00023211"/>
    </source>
</evidence>
<keyword evidence="9" id="KW-0227">DNA damage</keyword>
<evidence type="ECO:0000256" key="3">
    <source>
        <dbReference type="ARBA" id="ARBA00022598"/>
    </source>
</evidence>
<organism evidence="25 26">
    <name type="scientific">Leucobacter alluvii</name>
    <dbReference type="NCBI Taxonomy" id="340321"/>
    <lineage>
        <taxon>Bacteria</taxon>
        <taxon>Bacillati</taxon>
        <taxon>Actinomycetota</taxon>
        <taxon>Actinomycetes</taxon>
        <taxon>Micrococcales</taxon>
        <taxon>Microbacteriaceae</taxon>
        <taxon>Leucobacter</taxon>
    </lineage>
</organism>
<dbReference type="PROSITE" id="PS00697">
    <property type="entry name" value="DNA_LIGASE_A1"/>
    <property type="match status" value="1"/>
</dbReference>
<dbReference type="InterPro" id="IPR014144">
    <property type="entry name" value="LigD_PE_domain"/>
</dbReference>
<evidence type="ECO:0000256" key="5">
    <source>
        <dbReference type="ARBA" id="ARBA00022695"/>
    </source>
</evidence>
<dbReference type="CDD" id="cd07971">
    <property type="entry name" value="OBF_DNA_ligase_LigD"/>
    <property type="match status" value="1"/>
</dbReference>
<keyword evidence="15" id="KW-0233">DNA recombination</keyword>
<evidence type="ECO:0000256" key="9">
    <source>
        <dbReference type="ARBA" id="ARBA00022763"/>
    </source>
</evidence>
<comment type="caution">
    <text evidence="25">The sequence shown here is derived from an EMBL/GenBank/DDBJ whole genome shotgun (WGS) entry which is preliminary data.</text>
</comment>
<dbReference type="CDD" id="cd07906">
    <property type="entry name" value="Adenylation_DNA_ligase_LigD_LigC"/>
    <property type="match status" value="1"/>
</dbReference>
<protein>
    <recommendedName>
        <fullName evidence="2">DNA ligase (ATP)</fullName>
        <ecNumber evidence="2">6.5.1.1</ecNumber>
    </recommendedName>
    <alternativeName>
        <fullName evidence="19">NHEJ DNA polymerase</fullName>
    </alternativeName>
</protein>
<evidence type="ECO:0000256" key="8">
    <source>
        <dbReference type="ARBA" id="ARBA00022741"/>
    </source>
</evidence>
<dbReference type="RefSeq" id="WP_346057839.1">
    <property type="nucleotide sequence ID" value="NZ_BAAAOP010000005.1"/>
</dbReference>
<evidence type="ECO:0000256" key="23">
    <source>
        <dbReference type="SAM" id="MobiDB-lite"/>
    </source>
</evidence>
<dbReference type="SUPFAM" id="SSF50249">
    <property type="entry name" value="Nucleic acid-binding proteins"/>
    <property type="match status" value="1"/>
</dbReference>
<keyword evidence="11" id="KW-0269">Exonuclease</keyword>
<dbReference type="CDD" id="cd04863">
    <property type="entry name" value="MtLigD_Pol_like"/>
    <property type="match status" value="1"/>
</dbReference>
<evidence type="ECO:0000256" key="20">
    <source>
        <dbReference type="ARBA" id="ARBA00034003"/>
    </source>
</evidence>
<feature type="compositionally biased region" description="Basic and acidic residues" evidence="23">
    <location>
        <begin position="310"/>
        <end position="348"/>
    </location>
</feature>
<dbReference type="InterPro" id="IPR012340">
    <property type="entry name" value="NA-bd_OB-fold"/>
</dbReference>
<evidence type="ECO:0000256" key="4">
    <source>
        <dbReference type="ARBA" id="ARBA00022679"/>
    </source>
</evidence>
<dbReference type="Pfam" id="PF04679">
    <property type="entry name" value="DNA_ligase_A_C"/>
    <property type="match status" value="1"/>
</dbReference>
<keyword evidence="14" id="KW-0238">DNA-binding</keyword>
<feature type="domain" description="ATP-dependent DNA ligase family profile" evidence="24">
    <location>
        <begin position="607"/>
        <end position="707"/>
    </location>
</feature>
<dbReference type="NCBIfam" id="TIGR02779">
    <property type="entry name" value="NHEJ_ligase_lig"/>
    <property type="match status" value="1"/>
</dbReference>
<comment type="catalytic activity">
    <reaction evidence="20">
        <text>ATP + (deoxyribonucleotide)n-3'-hydroxyl + 5'-phospho-(deoxyribonucleotide)m = (deoxyribonucleotide)n+m + AMP + diphosphate.</text>
        <dbReference type="EC" id="6.5.1.1"/>
    </reaction>
</comment>
<keyword evidence="10" id="KW-0378">Hydrolase</keyword>
<feature type="region of interest" description="Disordered" evidence="23">
    <location>
        <begin position="128"/>
        <end position="148"/>
    </location>
</feature>
<evidence type="ECO:0000259" key="24">
    <source>
        <dbReference type="PROSITE" id="PS50160"/>
    </source>
</evidence>
<dbReference type="Gene3D" id="3.90.920.10">
    <property type="entry name" value="DNA primase, PRIM domain"/>
    <property type="match status" value="1"/>
</dbReference>
<keyword evidence="5" id="KW-0548">Nucleotidyltransferase</keyword>
<keyword evidence="17" id="KW-0464">Manganese</keyword>
<keyword evidence="3 25" id="KW-0436">Ligase</keyword>
<dbReference type="EMBL" id="BAAAOP010000005">
    <property type="protein sequence ID" value="GAA2187738.1"/>
    <property type="molecule type" value="Genomic_DNA"/>
</dbReference>
<evidence type="ECO:0000313" key="26">
    <source>
        <dbReference type="Proteomes" id="UP001501084"/>
    </source>
</evidence>
<keyword evidence="18" id="KW-0511">Multifunctional enzyme</keyword>
<dbReference type="Pfam" id="PF21686">
    <property type="entry name" value="LigD_Prim-Pol"/>
    <property type="match status" value="1"/>
</dbReference>
<dbReference type="InterPro" id="IPR012309">
    <property type="entry name" value="DNA_ligase_ATP-dep_C"/>
</dbReference>
<dbReference type="Gene3D" id="2.40.50.140">
    <property type="entry name" value="Nucleic acid-binding proteins"/>
    <property type="match status" value="1"/>
</dbReference>
<dbReference type="Gene3D" id="3.30.470.30">
    <property type="entry name" value="DNA ligase/mRNA capping enzyme"/>
    <property type="match status" value="1"/>
</dbReference>
<dbReference type="NCBIfam" id="TIGR02777">
    <property type="entry name" value="LigD_PE_dom"/>
    <property type="match status" value="1"/>
</dbReference>
<feature type="region of interest" description="Disordered" evidence="23">
    <location>
        <begin position="300"/>
        <end position="351"/>
    </location>
</feature>
<evidence type="ECO:0000256" key="19">
    <source>
        <dbReference type="ARBA" id="ARBA00029943"/>
    </source>
</evidence>
<evidence type="ECO:0000256" key="15">
    <source>
        <dbReference type="ARBA" id="ARBA00023172"/>
    </source>
</evidence>
<dbReference type="Pfam" id="PF13298">
    <property type="entry name" value="LigD_N"/>
    <property type="match status" value="1"/>
</dbReference>
<keyword evidence="6" id="KW-0540">Nuclease</keyword>
<dbReference type="InterPro" id="IPR033649">
    <property type="entry name" value="MtLigD_Pol-like"/>
</dbReference>
<dbReference type="GO" id="GO:0016874">
    <property type="term" value="F:ligase activity"/>
    <property type="evidence" value="ECO:0007669"/>
    <property type="project" value="UniProtKB-KW"/>
</dbReference>
<evidence type="ECO:0000256" key="6">
    <source>
        <dbReference type="ARBA" id="ARBA00022722"/>
    </source>
</evidence>
<keyword evidence="16" id="KW-0234">DNA repair</keyword>
<proteinExistence type="inferred from homology"/>
<comment type="similarity">
    <text evidence="21">In the C-terminal section; belongs to the ATP-dependent DNA ligase family.</text>
</comment>